<name>Q08MY6_STIAD</name>
<feature type="region of interest" description="Disordered" evidence="1">
    <location>
        <begin position="22"/>
        <end position="41"/>
    </location>
</feature>
<evidence type="ECO:0000313" key="2">
    <source>
        <dbReference type="EMBL" id="EAU61847.1"/>
    </source>
</evidence>
<accession>Q08MY6</accession>
<dbReference type="AlphaFoldDB" id="Q08MY6"/>
<feature type="region of interest" description="Disordered" evidence="1">
    <location>
        <begin position="361"/>
        <end position="390"/>
    </location>
</feature>
<evidence type="ECO:0000256" key="1">
    <source>
        <dbReference type="SAM" id="MobiDB-lite"/>
    </source>
</evidence>
<evidence type="ECO:0000313" key="3">
    <source>
        <dbReference type="Proteomes" id="UP000032702"/>
    </source>
</evidence>
<gene>
    <name evidence="2" type="ORF">STIAU_6592</name>
</gene>
<dbReference type="EMBL" id="AAMD01000317">
    <property type="protein sequence ID" value="EAU61847.1"/>
    <property type="molecule type" value="Genomic_DNA"/>
</dbReference>
<protein>
    <submittedName>
        <fullName evidence="2">Uncharacterized protein</fullName>
    </submittedName>
</protein>
<feature type="region of interest" description="Disordered" evidence="1">
    <location>
        <begin position="458"/>
        <end position="478"/>
    </location>
</feature>
<sequence length="680" mass="69724">MGTSFISVPTAGASLPHVSARTAGASRLPGPPASSRARPVGIPGGPLPPLLGLVPVDEALAAFLSAFCARARAGGTALGRGATEAGRAGALRALCSGRSLPALGTARALAARLPLLALGTARALAAGSPGFALGTVRALAAGLPLLALGTARTLSSRLPLLALGTVRWLTPRGPGLALGAARTFAAGLPLLALGTARTLSSRLPLLALGTVRWLTPGGPGLALRAARAFATGFPLLALGTVRWLTPGGPGLALRAARAFATGFPLLALGTVRAFTPGGPGLALGAACAFAARLPLLALGTVRAFTPGSPALALRASTSLALLPLRATRAFAALFAHGRGRSPAKPCQSGTTLRPGGFPGRFALGAPGGGRTRPSRLCGGRRPARLRRSGGGPLDLEPLTVLILLEAGSGAPMPPGRQVQLSLGRCRPGLGHVLEQAHLRGGERAQLAWAHAAHANTRVGRPEQPHHRVPHRGAQPLDEVGPSLGDDDLQPRVALGLLEQVHRQGGGHSILEPHAAAQLLQRGPVGRALHLGQVRARHLKAGVRELVRQRPVIGEEQRALGVVVQPAHGEEPLAGGFHIAGHRGPSLGIRQGRHHAGRLVQQVIGRGFGQRHQLAIHADQVRARLHPAAQLGHLLVVHHHPARGDELFGVPARSDSRAGQILLQSLSHALDAFVPVIRAWA</sequence>
<comment type="caution">
    <text evidence="2">The sequence shown here is derived from an EMBL/GenBank/DDBJ whole genome shotgun (WGS) entry which is preliminary data.</text>
</comment>
<reference evidence="2 3" key="1">
    <citation type="submission" date="2006-04" db="EMBL/GenBank/DDBJ databases">
        <authorList>
            <person name="Nierman W.C."/>
        </authorList>
    </citation>
    <scope>NUCLEOTIDE SEQUENCE [LARGE SCALE GENOMIC DNA]</scope>
    <source>
        <strain evidence="2 3">DW4/3-1</strain>
    </source>
</reference>
<dbReference type="Proteomes" id="UP000032702">
    <property type="component" value="Unassembled WGS sequence"/>
</dbReference>
<organism evidence="2 3">
    <name type="scientific">Stigmatella aurantiaca (strain DW4/3-1)</name>
    <dbReference type="NCBI Taxonomy" id="378806"/>
    <lineage>
        <taxon>Bacteria</taxon>
        <taxon>Pseudomonadati</taxon>
        <taxon>Myxococcota</taxon>
        <taxon>Myxococcia</taxon>
        <taxon>Myxococcales</taxon>
        <taxon>Cystobacterineae</taxon>
        <taxon>Archangiaceae</taxon>
        <taxon>Stigmatella</taxon>
    </lineage>
</organism>
<proteinExistence type="predicted"/>
<feature type="non-terminal residue" evidence="2">
    <location>
        <position position="680"/>
    </location>
</feature>